<keyword evidence="4" id="KW-1185">Reference proteome</keyword>
<dbReference type="EMBL" id="CAMXCT010004445">
    <property type="protein sequence ID" value="CAI4009062.1"/>
    <property type="molecule type" value="Genomic_DNA"/>
</dbReference>
<organism evidence="1">
    <name type="scientific">Cladocopium goreaui</name>
    <dbReference type="NCBI Taxonomy" id="2562237"/>
    <lineage>
        <taxon>Eukaryota</taxon>
        <taxon>Sar</taxon>
        <taxon>Alveolata</taxon>
        <taxon>Dinophyceae</taxon>
        <taxon>Suessiales</taxon>
        <taxon>Symbiodiniaceae</taxon>
        <taxon>Cladocopium</taxon>
    </lineage>
</organism>
<dbReference type="OrthoDB" id="423108at2759"/>
<sequence>MAKALHNTEEWNSVGDERRSADWIGSLEEAKDRCIEDYRCEVVCYHSKTGRTQYYQNFEKALKEVERGRKGWNRILQKAPPWEQNGWMCLQVSPQCRRRAVELAQKKQVEGRRETTDTLTEFNLLRKSLHRPPPVPFQPQGSFSHDSADFLGKLKFPMGEKAEELRQGCTDIASKVLGATEVQELDELDGCSDRIWVHRPIKASQDRWQECCSGEHGMKCKDRFAIPAANCDDCQGVCLDTGAEKGYCLELGSPGSWQGSGGKVIELMSASLWDPAAQLLLEPFLPPRIARRRKCLRFQSFM</sequence>
<accession>A0A9P1DGL3</accession>
<dbReference type="EMBL" id="CAMXCT030004445">
    <property type="protein sequence ID" value="CAL4796374.1"/>
    <property type="molecule type" value="Genomic_DNA"/>
</dbReference>
<dbReference type="EMBL" id="CAMXCT020004445">
    <property type="protein sequence ID" value="CAL1162437.1"/>
    <property type="molecule type" value="Genomic_DNA"/>
</dbReference>
<reference evidence="2" key="2">
    <citation type="submission" date="2024-04" db="EMBL/GenBank/DDBJ databases">
        <authorList>
            <person name="Chen Y."/>
            <person name="Shah S."/>
            <person name="Dougan E. K."/>
            <person name="Thang M."/>
            <person name="Chan C."/>
        </authorList>
    </citation>
    <scope>NUCLEOTIDE SEQUENCE [LARGE SCALE GENOMIC DNA]</scope>
</reference>
<evidence type="ECO:0000313" key="2">
    <source>
        <dbReference type="EMBL" id="CAL1162437.1"/>
    </source>
</evidence>
<evidence type="ECO:0000313" key="1">
    <source>
        <dbReference type="EMBL" id="CAI4009062.1"/>
    </source>
</evidence>
<proteinExistence type="predicted"/>
<dbReference type="AlphaFoldDB" id="A0A9P1DGL3"/>
<evidence type="ECO:0000313" key="4">
    <source>
        <dbReference type="Proteomes" id="UP001152797"/>
    </source>
</evidence>
<comment type="caution">
    <text evidence="1">The sequence shown here is derived from an EMBL/GenBank/DDBJ whole genome shotgun (WGS) entry which is preliminary data.</text>
</comment>
<gene>
    <name evidence="1" type="ORF">C1SCF055_LOCUS34441</name>
</gene>
<reference evidence="1" key="1">
    <citation type="submission" date="2022-10" db="EMBL/GenBank/DDBJ databases">
        <authorList>
            <person name="Chen Y."/>
            <person name="Dougan E. K."/>
            <person name="Chan C."/>
            <person name="Rhodes N."/>
            <person name="Thang M."/>
        </authorList>
    </citation>
    <scope>NUCLEOTIDE SEQUENCE</scope>
</reference>
<name>A0A9P1DGL3_9DINO</name>
<evidence type="ECO:0000313" key="3">
    <source>
        <dbReference type="EMBL" id="CAL4796374.1"/>
    </source>
</evidence>
<protein>
    <submittedName>
        <fullName evidence="3">PPM-type phosphatase domain-containing protein</fullName>
    </submittedName>
</protein>
<dbReference type="Proteomes" id="UP001152797">
    <property type="component" value="Unassembled WGS sequence"/>
</dbReference>